<gene>
    <name evidence="1" type="ORF">MR241_09710</name>
</gene>
<dbReference type="Proteomes" id="UP001139365">
    <property type="component" value="Unassembled WGS sequence"/>
</dbReference>
<organism evidence="1 2">
    <name type="scientific">Candidatus Colimorpha enterica</name>
    <dbReference type="NCBI Taxonomy" id="3083063"/>
    <lineage>
        <taxon>Bacteria</taxon>
        <taxon>Pseudomonadati</taxon>
        <taxon>Bacteroidota</taxon>
        <taxon>Bacteroidia</taxon>
        <taxon>Bacteroidales</taxon>
        <taxon>Candidatus Colimorpha</taxon>
    </lineage>
</organism>
<reference evidence="1 2" key="1">
    <citation type="submission" date="2022-03" db="EMBL/GenBank/DDBJ databases">
        <title>Metagenome-assembled genomes from swine fecal metagenomes.</title>
        <authorList>
            <person name="Holman D.B."/>
            <person name="Kommadath A."/>
        </authorList>
    </citation>
    <scope>NUCLEOTIDE SEQUENCE [LARGE SCALE GENOMIC DNA]</scope>
    <source>
        <strain evidence="1">SUG147</strain>
    </source>
</reference>
<dbReference type="AlphaFoldDB" id="A0AAE3FIC3"/>
<comment type="caution">
    <text evidence="1">The sequence shown here is derived from an EMBL/GenBank/DDBJ whole genome shotgun (WGS) entry which is preliminary data.</text>
</comment>
<proteinExistence type="predicted"/>
<accession>A0AAE3FIC3</accession>
<protein>
    <submittedName>
        <fullName evidence="1">Uncharacterized protein</fullName>
    </submittedName>
</protein>
<dbReference type="EMBL" id="JALEMU010000162">
    <property type="protein sequence ID" value="MCI5756552.1"/>
    <property type="molecule type" value="Genomic_DNA"/>
</dbReference>
<evidence type="ECO:0000313" key="1">
    <source>
        <dbReference type="EMBL" id="MCI5756552.1"/>
    </source>
</evidence>
<name>A0AAE3FIC3_9BACT</name>
<sequence length="133" mass="13586">MEEQGKGFITVNVRTAGGALPVEGASVTVSTSDGINSTVVAVMFTDSGGASEVISLPAPPRSESQSPGNEPVCSYYTIDTGRTGFYSVVNTNVPVFDGVTSVQQVFLVPLSGGAPVPPSELTRFNDAGSDNGL</sequence>
<evidence type="ECO:0000313" key="2">
    <source>
        <dbReference type="Proteomes" id="UP001139365"/>
    </source>
</evidence>